<gene>
    <name evidence="7" type="ORF">GCM10023171_32820</name>
</gene>
<feature type="transmembrane region" description="Helical" evidence="5">
    <location>
        <begin position="286"/>
        <end position="303"/>
    </location>
</feature>
<dbReference type="Pfam" id="PF07690">
    <property type="entry name" value="MFS_1"/>
    <property type="match status" value="1"/>
</dbReference>
<evidence type="ECO:0000256" key="3">
    <source>
        <dbReference type="ARBA" id="ARBA00022989"/>
    </source>
</evidence>
<dbReference type="PANTHER" id="PTHR23528:SF1">
    <property type="entry name" value="MAJOR FACILITATOR SUPERFAMILY (MFS) PROFILE DOMAIN-CONTAINING PROTEIN"/>
    <property type="match status" value="1"/>
</dbReference>
<dbReference type="PROSITE" id="PS00216">
    <property type="entry name" value="SUGAR_TRANSPORT_1"/>
    <property type="match status" value="1"/>
</dbReference>
<dbReference type="EMBL" id="BAABGP010000023">
    <property type="protein sequence ID" value="GAA4490435.1"/>
    <property type="molecule type" value="Genomic_DNA"/>
</dbReference>
<dbReference type="Gene3D" id="1.20.1250.20">
    <property type="entry name" value="MFS general substrate transporter like domains"/>
    <property type="match status" value="2"/>
</dbReference>
<organism evidence="7 8">
    <name type="scientific">Microbacterium panaciterrae</name>
    <dbReference type="NCBI Taxonomy" id="985759"/>
    <lineage>
        <taxon>Bacteria</taxon>
        <taxon>Bacillati</taxon>
        <taxon>Actinomycetota</taxon>
        <taxon>Actinomycetes</taxon>
        <taxon>Micrococcales</taxon>
        <taxon>Microbacteriaceae</taxon>
        <taxon>Microbacterium</taxon>
    </lineage>
</organism>
<evidence type="ECO:0000256" key="1">
    <source>
        <dbReference type="ARBA" id="ARBA00004651"/>
    </source>
</evidence>
<reference evidence="8" key="1">
    <citation type="journal article" date="2019" name="Int. J. Syst. Evol. Microbiol.">
        <title>The Global Catalogue of Microorganisms (GCM) 10K type strain sequencing project: providing services to taxonomists for standard genome sequencing and annotation.</title>
        <authorList>
            <consortium name="The Broad Institute Genomics Platform"/>
            <consortium name="The Broad Institute Genome Sequencing Center for Infectious Disease"/>
            <person name="Wu L."/>
            <person name="Ma J."/>
        </authorList>
    </citation>
    <scope>NUCLEOTIDE SEQUENCE [LARGE SCALE GENOMIC DNA]</scope>
    <source>
        <strain evidence="8">JCM 17839</strain>
    </source>
</reference>
<dbReference type="InterPro" id="IPR005829">
    <property type="entry name" value="Sugar_transporter_CS"/>
</dbReference>
<feature type="transmembrane region" description="Helical" evidence="5">
    <location>
        <begin position="197"/>
        <end position="217"/>
    </location>
</feature>
<dbReference type="SUPFAM" id="SSF103473">
    <property type="entry name" value="MFS general substrate transporter"/>
    <property type="match status" value="1"/>
</dbReference>
<feature type="transmembrane region" description="Helical" evidence="5">
    <location>
        <begin position="351"/>
        <end position="371"/>
    </location>
</feature>
<evidence type="ECO:0000313" key="8">
    <source>
        <dbReference type="Proteomes" id="UP001500731"/>
    </source>
</evidence>
<dbReference type="InterPro" id="IPR020846">
    <property type="entry name" value="MFS_dom"/>
</dbReference>
<dbReference type="RefSeq" id="WP_345188497.1">
    <property type="nucleotide sequence ID" value="NZ_BAABGP010000023.1"/>
</dbReference>
<feature type="transmembrane region" description="Helical" evidence="5">
    <location>
        <begin position="324"/>
        <end position="345"/>
    </location>
</feature>
<dbReference type="PANTHER" id="PTHR23528">
    <property type="match status" value="1"/>
</dbReference>
<keyword evidence="2 5" id="KW-0812">Transmembrane</keyword>
<dbReference type="InterPro" id="IPR036259">
    <property type="entry name" value="MFS_trans_sf"/>
</dbReference>
<accession>A0ABP8PS88</accession>
<keyword evidence="8" id="KW-1185">Reference proteome</keyword>
<feature type="transmembrane region" description="Helical" evidence="5">
    <location>
        <begin position="49"/>
        <end position="68"/>
    </location>
</feature>
<feature type="transmembrane region" description="Helical" evidence="5">
    <location>
        <begin position="262"/>
        <end position="280"/>
    </location>
</feature>
<dbReference type="Proteomes" id="UP001500731">
    <property type="component" value="Unassembled WGS sequence"/>
</dbReference>
<evidence type="ECO:0000256" key="4">
    <source>
        <dbReference type="ARBA" id="ARBA00023136"/>
    </source>
</evidence>
<feature type="transmembrane region" description="Helical" evidence="5">
    <location>
        <begin position="109"/>
        <end position="134"/>
    </location>
</feature>
<comment type="subcellular location">
    <subcellularLocation>
        <location evidence="1">Cell membrane</location>
        <topology evidence="1">Multi-pass membrane protein</topology>
    </subcellularLocation>
</comment>
<feature type="transmembrane region" description="Helical" evidence="5">
    <location>
        <begin position="74"/>
        <end position="97"/>
    </location>
</feature>
<evidence type="ECO:0000256" key="2">
    <source>
        <dbReference type="ARBA" id="ARBA00022692"/>
    </source>
</evidence>
<protein>
    <submittedName>
        <fullName evidence="7">MFS transporter</fullName>
    </submittedName>
</protein>
<comment type="caution">
    <text evidence="7">The sequence shown here is derived from an EMBL/GenBank/DDBJ whole genome shotgun (WGS) entry which is preliminary data.</text>
</comment>
<feature type="transmembrane region" description="Helical" evidence="5">
    <location>
        <begin position="140"/>
        <end position="158"/>
    </location>
</feature>
<dbReference type="InterPro" id="IPR011701">
    <property type="entry name" value="MFS"/>
</dbReference>
<feature type="transmembrane region" description="Helical" evidence="5">
    <location>
        <begin position="229"/>
        <end position="250"/>
    </location>
</feature>
<dbReference type="PROSITE" id="PS50850">
    <property type="entry name" value="MFS"/>
    <property type="match status" value="1"/>
</dbReference>
<name>A0ABP8PS88_9MICO</name>
<evidence type="ECO:0000313" key="7">
    <source>
        <dbReference type="EMBL" id="GAA4490435.1"/>
    </source>
</evidence>
<sequence>MLGIYTRFEASRAQSLSIVTAIGVGVTMLVQPIIGVLSDRTRSRFGRRAPWMAAGAAAGAVAMVGLYYSTTIALIVLMWVAVQVLYNMAGGPLNATVADRVPAEKIGTASTITGMAGMLGGVIGGIGAGMLFGLIQLNTYFVFGGLITVSLALFLVFAPDRSSRDLDVEPLKLRRFFASFLIPLKDADYRWVWIGKVAMMCGYSITTAFSFFMLQSYVQPALSAAQATALAPVMGLVGIPGTILAISVVGKWSDKVGRRKPFVFWSSILLGASLLIPLFSPTIPALIVQGVLAGTAFGAYMVVDQALFIDVIEDKRNAGRDLGMSSLGGNLGQALGPVLAGQLVALFGGYGVVWIVAAPVVLIAAILILPVKRVR</sequence>
<keyword evidence="3 5" id="KW-1133">Transmembrane helix</keyword>
<evidence type="ECO:0000256" key="5">
    <source>
        <dbReference type="SAM" id="Phobius"/>
    </source>
</evidence>
<proteinExistence type="predicted"/>
<feature type="transmembrane region" description="Helical" evidence="5">
    <location>
        <begin position="16"/>
        <end position="37"/>
    </location>
</feature>
<keyword evidence="4 5" id="KW-0472">Membrane</keyword>
<evidence type="ECO:0000259" key="6">
    <source>
        <dbReference type="PROSITE" id="PS50850"/>
    </source>
</evidence>
<feature type="domain" description="Major facilitator superfamily (MFS) profile" evidence="6">
    <location>
        <begin position="1"/>
        <end position="375"/>
    </location>
</feature>